<dbReference type="InterPro" id="IPR020831">
    <property type="entry name" value="GlycerAld/Erythrose_P_DH"/>
</dbReference>
<dbReference type="AlphaFoldDB" id="A0A4Y6UD83"/>
<dbReference type="Pfam" id="PF00044">
    <property type="entry name" value="Gp_dh_N"/>
    <property type="match status" value="1"/>
</dbReference>
<feature type="active site" description="Nucleophile" evidence="4">
    <location>
        <position position="160"/>
    </location>
</feature>
<dbReference type="CDD" id="cd18126">
    <property type="entry name" value="GAPDH_I_C"/>
    <property type="match status" value="1"/>
</dbReference>
<evidence type="ECO:0000256" key="2">
    <source>
        <dbReference type="ARBA" id="ARBA00011881"/>
    </source>
</evidence>
<dbReference type="CDD" id="cd05214">
    <property type="entry name" value="GAPDH_I_N"/>
    <property type="match status" value="1"/>
</dbReference>
<dbReference type="Pfam" id="PF02800">
    <property type="entry name" value="Gp_dh_C"/>
    <property type="match status" value="1"/>
</dbReference>
<dbReference type="PANTHER" id="PTHR43148">
    <property type="entry name" value="GLYCERALDEHYDE-3-PHOSPHATE DEHYDROGENASE 2"/>
    <property type="match status" value="1"/>
</dbReference>
<dbReference type="SMART" id="SM00846">
    <property type="entry name" value="Gp_dh_N"/>
    <property type="match status" value="1"/>
</dbReference>
<dbReference type="GO" id="GO:0051287">
    <property type="term" value="F:NAD binding"/>
    <property type="evidence" value="ECO:0007669"/>
    <property type="project" value="InterPro"/>
</dbReference>
<reference evidence="10 11" key="1">
    <citation type="submission" date="2019-03" db="EMBL/GenBank/DDBJ databases">
        <title>The complete genome sequence of Swingsia_sp. F3b2 LMG30590(T).</title>
        <authorList>
            <person name="Chua K.-O."/>
            <person name="Chan K.-G."/>
            <person name="See-Too W.-S."/>
        </authorList>
    </citation>
    <scope>NUCLEOTIDE SEQUENCE [LARGE SCALE GENOMIC DNA]</scope>
    <source>
        <strain evidence="10 11">F3b2</strain>
    </source>
</reference>
<dbReference type="PIRSF" id="PIRSF000149">
    <property type="entry name" value="GAP_DH"/>
    <property type="match status" value="1"/>
</dbReference>
<dbReference type="InterPro" id="IPR020828">
    <property type="entry name" value="GlycerAld_3-P_DH_NAD(P)-bd"/>
</dbReference>
<accession>A0A4Y6UD83</accession>
<comment type="subunit">
    <text evidence="2">Homotetramer.</text>
</comment>
<dbReference type="GO" id="GO:0016620">
    <property type="term" value="F:oxidoreductase activity, acting on the aldehyde or oxo group of donors, NAD or NADP as acceptor"/>
    <property type="evidence" value="ECO:0007669"/>
    <property type="project" value="InterPro"/>
</dbReference>
<dbReference type="Proteomes" id="UP000318709">
    <property type="component" value="Chromosome"/>
</dbReference>
<evidence type="ECO:0000313" key="11">
    <source>
        <dbReference type="Proteomes" id="UP000318709"/>
    </source>
</evidence>
<evidence type="ECO:0000256" key="8">
    <source>
        <dbReference type="RuleBase" id="RU000397"/>
    </source>
</evidence>
<feature type="binding site" evidence="5">
    <location>
        <begin position="218"/>
        <end position="219"/>
    </location>
    <ligand>
        <name>D-glyceraldehyde 3-phosphate</name>
        <dbReference type="ChEBI" id="CHEBI:59776"/>
    </ligand>
</feature>
<evidence type="ECO:0000256" key="1">
    <source>
        <dbReference type="ARBA" id="ARBA00007406"/>
    </source>
</evidence>
<keyword evidence="11" id="KW-1185">Reference proteome</keyword>
<keyword evidence="6" id="KW-0547">Nucleotide-binding</keyword>
<keyword evidence="3" id="KW-0560">Oxidoreductase</keyword>
<dbReference type="PRINTS" id="PR00078">
    <property type="entry name" value="G3PDHDRGNASE"/>
</dbReference>
<dbReference type="FunFam" id="3.40.50.720:FF:000001">
    <property type="entry name" value="Glyceraldehyde-3-phosphate dehydrogenase"/>
    <property type="match status" value="1"/>
</dbReference>
<dbReference type="SUPFAM" id="SSF51735">
    <property type="entry name" value="NAD(P)-binding Rossmann-fold domains"/>
    <property type="match status" value="1"/>
</dbReference>
<dbReference type="FunFam" id="3.30.360.10:FF:000002">
    <property type="entry name" value="Glyceraldehyde-3-phosphate dehydrogenase"/>
    <property type="match status" value="1"/>
</dbReference>
<organism evidence="10 11">
    <name type="scientific">Formicincola oecophyllae</name>
    <dbReference type="NCBI Taxonomy" id="2558361"/>
    <lineage>
        <taxon>Bacteria</taxon>
        <taxon>Pseudomonadati</taxon>
        <taxon>Pseudomonadota</taxon>
        <taxon>Alphaproteobacteria</taxon>
        <taxon>Acetobacterales</taxon>
        <taxon>Acetobacteraceae</taxon>
        <taxon>Formicincola</taxon>
    </lineage>
</organism>
<feature type="binding site" evidence="6">
    <location>
        <position position="326"/>
    </location>
    <ligand>
        <name>NAD(+)</name>
        <dbReference type="ChEBI" id="CHEBI:57540"/>
    </ligand>
</feature>
<evidence type="ECO:0000256" key="5">
    <source>
        <dbReference type="PIRSR" id="PIRSR000149-2"/>
    </source>
</evidence>
<feature type="binding site" evidence="5">
    <location>
        <begin position="159"/>
        <end position="161"/>
    </location>
    <ligand>
        <name>D-glyceraldehyde 3-phosphate</name>
        <dbReference type="ChEBI" id="CHEBI:59776"/>
    </ligand>
</feature>
<feature type="site" description="Activates thiol group during catalysis" evidence="7">
    <location>
        <position position="187"/>
    </location>
</feature>
<dbReference type="SUPFAM" id="SSF55347">
    <property type="entry name" value="Glyceraldehyde-3-phosphate dehydrogenase-like, C-terminal domain"/>
    <property type="match status" value="1"/>
</dbReference>
<feature type="binding site" evidence="6">
    <location>
        <position position="89"/>
    </location>
    <ligand>
        <name>NAD(+)</name>
        <dbReference type="ChEBI" id="CHEBI:57540"/>
    </ligand>
</feature>
<keyword evidence="6" id="KW-0520">NAD</keyword>
<dbReference type="InterPro" id="IPR006424">
    <property type="entry name" value="Glyceraldehyde-3-P_DH_1"/>
</dbReference>
<dbReference type="InterPro" id="IPR036291">
    <property type="entry name" value="NAD(P)-bd_dom_sf"/>
</dbReference>
<proteinExistence type="inferred from homology"/>
<comment type="similarity">
    <text evidence="1 8">Belongs to the glyceraldehyde-3-phosphate dehydrogenase family.</text>
</comment>
<dbReference type="EMBL" id="CP038231">
    <property type="protein sequence ID" value="QDH14407.1"/>
    <property type="molecule type" value="Genomic_DNA"/>
</dbReference>
<evidence type="ECO:0000256" key="6">
    <source>
        <dbReference type="PIRSR" id="PIRSR000149-3"/>
    </source>
</evidence>
<dbReference type="InterPro" id="IPR020829">
    <property type="entry name" value="GlycerAld_3-P_DH_cat"/>
</dbReference>
<feature type="binding site" evidence="6">
    <location>
        <position position="38"/>
    </location>
    <ligand>
        <name>NAD(+)</name>
        <dbReference type="ChEBI" id="CHEBI:57540"/>
    </ligand>
</feature>
<name>A0A4Y6UD83_9PROT</name>
<dbReference type="OrthoDB" id="9803304at2"/>
<evidence type="ECO:0000259" key="9">
    <source>
        <dbReference type="SMART" id="SM00846"/>
    </source>
</evidence>
<dbReference type="RefSeq" id="WP_141444109.1">
    <property type="nucleotide sequence ID" value="NZ_CP038231.1"/>
</dbReference>
<feature type="binding site" evidence="5">
    <location>
        <position position="241"/>
    </location>
    <ligand>
        <name>D-glyceraldehyde 3-phosphate</name>
        <dbReference type="ChEBI" id="CHEBI:59776"/>
    </ligand>
</feature>
<dbReference type="GO" id="GO:0006006">
    <property type="term" value="P:glucose metabolic process"/>
    <property type="evidence" value="ECO:0007669"/>
    <property type="project" value="InterPro"/>
</dbReference>
<feature type="domain" description="Glyceraldehyde 3-phosphate dehydrogenase NAD(P) binding" evidence="9">
    <location>
        <begin position="5"/>
        <end position="160"/>
    </location>
</feature>
<feature type="binding site" evidence="6">
    <location>
        <begin position="14"/>
        <end position="15"/>
    </location>
    <ligand>
        <name>NAD(+)</name>
        <dbReference type="ChEBI" id="CHEBI:57540"/>
    </ligand>
</feature>
<feature type="binding site" evidence="6">
    <location>
        <position position="129"/>
    </location>
    <ligand>
        <name>NAD(+)</name>
        <dbReference type="ChEBI" id="CHEBI:57540"/>
    </ligand>
</feature>
<dbReference type="GO" id="GO:0050661">
    <property type="term" value="F:NADP binding"/>
    <property type="evidence" value="ECO:0007669"/>
    <property type="project" value="InterPro"/>
</dbReference>
<evidence type="ECO:0000256" key="3">
    <source>
        <dbReference type="ARBA" id="ARBA00023002"/>
    </source>
</evidence>
<dbReference type="Gene3D" id="3.40.50.720">
    <property type="entry name" value="NAD(P)-binding Rossmann-like Domain"/>
    <property type="match status" value="1"/>
</dbReference>
<evidence type="ECO:0000313" key="10">
    <source>
        <dbReference type="EMBL" id="QDH14407.1"/>
    </source>
</evidence>
<dbReference type="KEGG" id="swf:E3E12_05330"/>
<protein>
    <submittedName>
        <fullName evidence="10">Type I glyceraldehyde-3-phosphate dehydrogenase</fullName>
    </submittedName>
</protein>
<gene>
    <name evidence="10" type="primary">gap</name>
    <name evidence="10" type="ORF">E3E12_05330</name>
</gene>
<dbReference type="Gene3D" id="3.30.360.10">
    <property type="entry name" value="Dihydrodipicolinate Reductase, domain 2"/>
    <property type="match status" value="1"/>
</dbReference>
<evidence type="ECO:0000256" key="7">
    <source>
        <dbReference type="PIRSR" id="PIRSR000149-4"/>
    </source>
</evidence>
<feature type="binding site" evidence="5">
    <location>
        <position position="190"/>
    </location>
    <ligand>
        <name>D-glyceraldehyde 3-phosphate</name>
        <dbReference type="ChEBI" id="CHEBI:59776"/>
    </ligand>
</feature>
<dbReference type="NCBIfam" id="TIGR01534">
    <property type="entry name" value="GAPDH-I"/>
    <property type="match status" value="1"/>
</dbReference>
<evidence type="ECO:0000256" key="4">
    <source>
        <dbReference type="PIRSR" id="PIRSR000149-1"/>
    </source>
</evidence>
<sequence length="344" mass="37190">MAVPQKIAINGFGRIGRLVLRGIIETGRTDVIPELINDLGNVEDLALLLRYDSVHGRFPGEIIVNGNTITIKSKDGKRTWGPIKVTAERDPKALPLQGIDVCMECTGIFRTKEKAQPLLDAGAKHVLISAPAKQVDATIVYGVDNEVLRPDMTVISNGSCTTNCLAPICKVLLDATGIKCGYMLTVHSFTGDQRTIDSIHKDPRRGRAASVNMIPTKTGAAEAVAAVLPILKGRLTGNAVRVPTPDVSFVALDYIPERKPASLDDVNNAMKKASEAGSLKGVLGYNTDPLVSSDFIHSPFSSIFDATETRWVNDGEIVHVSGWYDNEWGFSNRMSDVAALYGEF</sequence>